<reference evidence="5 6" key="1">
    <citation type="submission" date="2018-10" db="EMBL/GenBank/DDBJ databases">
        <title>A collection Staphylococci species genome sequencing.</title>
        <authorList>
            <person name="Cole K."/>
        </authorList>
    </citation>
    <scope>NUCLEOTIDE SEQUENCE [LARGE SCALE GENOMIC DNA]</scope>
    <source>
        <strain evidence="6">NCTC 12218</strain>
    </source>
</reference>
<dbReference type="InterPro" id="IPR027417">
    <property type="entry name" value="P-loop_NTPase"/>
</dbReference>
<evidence type="ECO:0000256" key="1">
    <source>
        <dbReference type="ARBA" id="ARBA00022448"/>
    </source>
</evidence>
<keyword evidence="3 5" id="KW-0067">ATP-binding</keyword>
<keyword evidence="1" id="KW-0813">Transport</keyword>
<protein>
    <submittedName>
        <fullName evidence="5">ATP-binding cassette domain-containing protein</fullName>
    </submittedName>
</protein>
<evidence type="ECO:0000313" key="6">
    <source>
        <dbReference type="Proteomes" id="UP000274792"/>
    </source>
</evidence>
<organism evidence="5 6">
    <name type="scientific">Mammaliicoccus sciuri</name>
    <name type="common">Staphylococcus sciuri</name>
    <dbReference type="NCBI Taxonomy" id="1296"/>
    <lineage>
        <taxon>Bacteria</taxon>
        <taxon>Bacillati</taxon>
        <taxon>Bacillota</taxon>
        <taxon>Bacilli</taxon>
        <taxon>Bacillales</taxon>
        <taxon>Staphylococcaceae</taxon>
        <taxon>Mammaliicoccus</taxon>
    </lineage>
</organism>
<name>A0AAJ4SI65_MAMSC</name>
<evidence type="ECO:0000256" key="2">
    <source>
        <dbReference type="ARBA" id="ARBA00022741"/>
    </source>
</evidence>
<dbReference type="InterPro" id="IPR003439">
    <property type="entry name" value="ABC_transporter-like_ATP-bd"/>
</dbReference>
<dbReference type="Proteomes" id="UP000274792">
    <property type="component" value="Unassembled WGS sequence"/>
</dbReference>
<dbReference type="GO" id="GO:0016887">
    <property type="term" value="F:ATP hydrolysis activity"/>
    <property type="evidence" value="ECO:0007669"/>
    <property type="project" value="InterPro"/>
</dbReference>
<keyword evidence="2" id="KW-0547">Nucleotide-binding</keyword>
<proteinExistence type="predicted"/>
<dbReference type="PROSITE" id="PS50893">
    <property type="entry name" value="ABC_TRANSPORTER_2"/>
    <property type="match status" value="1"/>
</dbReference>
<evidence type="ECO:0000259" key="4">
    <source>
        <dbReference type="PROSITE" id="PS50893"/>
    </source>
</evidence>
<dbReference type="Gene3D" id="3.40.50.300">
    <property type="entry name" value="P-loop containing nucleotide triphosphate hydrolases"/>
    <property type="match status" value="1"/>
</dbReference>
<dbReference type="PANTHER" id="PTHR42939">
    <property type="entry name" value="ABC TRANSPORTER ATP-BINDING PROTEIN ALBC-RELATED"/>
    <property type="match status" value="1"/>
</dbReference>
<dbReference type="SUPFAM" id="SSF52540">
    <property type="entry name" value="P-loop containing nucleoside triphosphate hydrolases"/>
    <property type="match status" value="1"/>
</dbReference>
<evidence type="ECO:0000313" key="5">
    <source>
        <dbReference type="EMBL" id="RTX73131.1"/>
    </source>
</evidence>
<dbReference type="PANTHER" id="PTHR42939:SF1">
    <property type="entry name" value="ABC TRANSPORTER ATP-BINDING PROTEIN ALBC-RELATED"/>
    <property type="match status" value="1"/>
</dbReference>
<dbReference type="GO" id="GO:0005524">
    <property type="term" value="F:ATP binding"/>
    <property type="evidence" value="ECO:0007669"/>
    <property type="project" value="UniProtKB-KW"/>
</dbReference>
<dbReference type="EMBL" id="RXWV01000031">
    <property type="protein sequence ID" value="RTX73131.1"/>
    <property type="molecule type" value="Genomic_DNA"/>
</dbReference>
<gene>
    <name evidence="5" type="ORF">CD117_06580</name>
</gene>
<accession>A0AAJ4SI65</accession>
<evidence type="ECO:0000256" key="3">
    <source>
        <dbReference type="ARBA" id="ARBA00022840"/>
    </source>
</evidence>
<dbReference type="AlphaFoldDB" id="A0AAJ4SI65"/>
<dbReference type="Pfam" id="PF00005">
    <property type="entry name" value="ABC_tran"/>
    <property type="match status" value="1"/>
</dbReference>
<comment type="caution">
    <text evidence="5">The sequence shown here is derived from an EMBL/GenBank/DDBJ whole genome shotgun (WGS) entry which is preliminary data.</text>
</comment>
<feature type="domain" description="ABC transporter" evidence="4">
    <location>
        <begin position="5"/>
        <end position="231"/>
    </location>
</feature>
<sequence length="240" mass="28014">MSYMYYVKNLKYTYKNSDKAVLSNISFNLKRDRLNVLIGMNGAGKTTLFDCITNHLKAEYDEINMPKLNDISFLTQYNYYAPNNTGEDLIKLFLGIIPKDEKKKFKDHFYKGLSNIEKEKYDHLLKMKIGKMSFGETKWLLTVIFSNLDRKLFLFDEPTSGVDPVSRKMIMEKLQSLIHKGKICLLATHQLQDLAHLNPHIIFIDHGEIVYEGIYDKWLELNHTQNPDVAFENTIGINKY</sequence>
<dbReference type="InterPro" id="IPR051782">
    <property type="entry name" value="ABC_Transporter_VariousFunc"/>
</dbReference>